<dbReference type="InterPro" id="IPR002110">
    <property type="entry name" value="Ankyrin_rpt"/>
</dbReference>
<dbReference type="SMART" id="SM00248">
    <property type="entry name" value="ANK"/>
    <property type="match status" value="5"/>
</dbReference>
<dbReference type="Pfam" id="PF00023">
    <property type="entry name" value="Ank"/>
    <property type="match status" value="1"/>
</dbReference>
<dbReference type="AlphaFoldDB" id="A0A182LZK0"/>
<proteinExistence type="predicted"/>
<dbReference type="VEuPathDB" id="VectorBase:ACUA005758"/>
<name>A0A182LZK0_9DIPT</name>
<reference evidence="3" key="2">
    <citation type="submission" date="2020-05" db="UniProtKB">
        <authorList>
            <consortium name="EnsemblMetazoa"/>
        </authorList>
    </citation>
    <scope>IDENTIFICATION</scope>
    <source>
        <strain evidence="3">A-37</strain>
    </source>
</reference>
<reference evidence="4" key="1">
    <citation type="submission" date="2013-09" db="EMBL/GenBank/DDBJ databases">
        <title>The Genome Sequence of Anopheles culicifacies species A.</title>
        <authorList>
            <consortium name="The Broad Institute Genomics Platform"/>
            <person name="Neafsey D.E."/>
            <person name="Besansky N."/>
            <person name="Howell P."/>
            <person name="Walton C."/>
            <person name="Young S.K."/>
            <person name="Zeng Q."/>
            <person name="Gargeya S."/>
            <person name="Fitzgerald M."/>
            <person name="Haas B."/>
            <person name="Abouelleil A."/>
            <person name="Allen A.W."/>
            <person name="Alvarado L."/>
            <person name="Arachchi H.M."/>
            <person name="Berlin A.M."/>
            <person name="Chapman S.B."/>
            <person name="Gainer-Dewar J."/>
            <person name="Goldberg J."/>
            <person name="Griggs A."/>
            <person name="Gujja S."/>
            <person name="Hansen M."/>
            <person name="Howarth C."/>
            <person name="Imamovic A."/>
            <person name="Ireland A."/>
            <person name="Larimer J."/>
            <person name="McCowan C."/>
            <person name="Murphy C."/>
            <person name="Pearson M."/>
            <person name="Poon T.W."/>
            <person name="Priest M."/>
            <person name="Roberts A."/>
            <person name="Saif S."/>
            <person name="Shea T."/>
            <person name="Sisk P."/>
            <person name="Sykes S."/>
            <person name="Wortman J."/>
            <person name="Nusbaum C."/>
            <person name="Birren B."/>
        </authorList>
    </citation>
    <scope>NUCLEOTIDE SEQUENCE [LARGE SCALE GENOMIC DNA]</scope>
    <source>
        <strain evidence="4">A-37</strain>
    </source>
</reference>
<dbReference type="EnsemblMetazoa" id="ACUA005758-RA">
    <property type="protein sequence ID" value="ACUA005758-PA"/>
    <property type="gene ID" value="ACUA005758"/>
</dbReference>
<protein>
    <submittedName>
        <fullName evidence="3">Uncharacterized protein</fullName>
    </submittedName>
</protein>
<dbReference type="InterPro" id="IPR036770">
    <property type="entry name" value="Ankyrin_rpt-contain_sf"/>
</dbReference>
<dbReference type="Pfam" id="PF12796">
    <property type="entry name" value="Ank_2"/>
    <property type="match status" value="1"/>
</dbReference>
<evidence type="ECO:0000313" key="3">
    <source>
        <dbReference type="EnsemblMetazoa" id="ACUA005758-PA"/>
    </source>
</evidence>
<dbReference type="STRING" id="139723.A0A182LZK0"/>
<evidence type="ECO:0000256" key="1">
    <source>
        <dbReference type="ARBA" id="ARBA00022737"/>
    </source>
</evidence>
<keyword evidence="2" id="KW-0040">ANK repeat</keyword>
<dbReference type="EMBL" id="AXCM01002856">
    <property type="status" value="NOT_ANNOTATED_CDS"/>
    <property type="molecule type" value="Genomic_DNA"/>
</dbReference>
<dbReference type="Gene3D" id="1.25.40.20">
    <property type="entry name" value="Ankyrin repeat-containing domain"/>
    <property type="match status" value="1"/>
</dbReference>
<accession>A0A182LZK0</accession>
<dbReference type="PANTHER" id="PTHR24198">
    <property type="entry name" value="ANKYRIN REPEAT AND PROTEIN KINASE DOMAIN-CONTAINING PROTEIN"/>
    <property type="match status" value="1"/>
</dbReference>
<keyword evidence="4" id="KW-1185">Reference proteome</keyword>
<dbReference type="SUPFAM" id="SSF48403">
    <property type="entry name" value="Ankyrin repeat"/>
    <property type="match status" value="1"/>
</dbReference>
<sequence>MSDSDIWNAVKAGDFTLLQKLLNDGKPSADIGKQVDSNQWTILHHAAVSGNLDVVKLVTDRCNPDIGAQNFDGLTPLTLACDKSASVEIIIYLFLLEKDAESMEADGCISPLHYAVFQNRVDLAKELIAHGVKVSDTLLRDSSSPLYIVAIVTGNGEMLKCLLDAANVEVPFVEDTLGFTLLDVFAERAAYSAEQKIVCFEILYNLGQPKNAHTTDDSLRYNVHDILKPALLSHCSTSLIPYFIATERKWETREDILSLYDRLLIQGHELLALFVMCQCGTVEKESEELEDILQEPFLEEIVLEAVNEIEELYRNVIRADGEKSVTTQKDAMQLLEDFATFTKTNIQSKCIRNAIQCSIHEALQTSHLMFDKPLMNTAEEHVAYQPIIDCMVSMCRNGVLDSVVEILLKDEEQIMRPDLVFPLLKHCTTLFMLPDPNPGRQSRVRLYQWFMHLFGTWKMIKSISLPQLHVFTLKRMARDVVRETVWNRMDAATRTRNSYRFFERLQSLSIPNELKAYLRYSDYTTLQYFLYHMRDALDYLNESRQLEGR</sequence>
<dbReference type="PANTHER" id="PTHR24198:SF165">
    <property type="entry name" value="ANKYRIN REPEAT-CONTAINING PROTEIN-RELATED"/>
    <property type="match status" value="1"/>
</dbReference>
<keyword evidence="1" id="KW-0677">Repeat</keyword>
<evidence type="ECO:0000256" key="2">
    <source>
        <dbReference type="ARBA" id="ARBA00023043"/>
    </source>
</evidence>
<evidence type="ECO:0000313" key="4">
    <source>
        <dbReference type="Proteomes" id="UP000075883"/>
    </source>
</evidence>
<organism evidence="3 4">
    <name type="scientific">Anopheles culicifacies</name>
    <dbReference type="NCBI Taxonomy" id="139723"/>
    <lineage>
        <taxon>Eukaryota</taxon>
        <taxon>Metazoa</taxon>
        <taxon>Ecdysozoa</taxon>
        <taxon>Arthropoda</taxon>
        <taxon>Hexapoda</taxon>
        <taxon>Insecta</taxon>
        <taxon>Pterygota</taxon>
        <taxon>Neoptera</taxon>
        <taxon>Endopterygota</taxon>
        <taxon>Diptera</taxon>
        <taxon>Nematocera</taxon>
        <taxon>Culicoidea</taxon>
        <taxon>Culicidae</taxon>
        <taxon>Anophelinae</taxon>
        <taxon>Anopheles</taxon>
        <taxon>culicifacies species complex</taxon>
    </lineage>
</organism>
<dbReference type="Proteomes" id="UP000075883">
    <property type="component" value="Unassembled WGS sequence"/>
</dbReference>